<dbReference type="InParanoid" id="A0A0H2RTH4"/>
<organism evidence="2 3">
    <name type="scientific">Schizopora paradoxa</name>
    <dbReference type="NCBI Taxonomy" id="27342"/>
    <lineage>
        <taxon>Eukaryota</taxon>
        <taxon>Fungi</taxon>
        <taxon>Dikarya</taxon>
        <taxon>Basidiomycota</taxon>
        <taxon>Agaricomycotina</taxon>
        <taxon>Agaricomycetes</taxon>
        <taxon>Hymenochaetales</taxon>
        <taxon>Schizoporaceae</taxon>
        <taxon>Schizopora</taxon>
    </lineage>
</organism>
<evidence type="ECO:0000256" key="1">
    <source>
        <dbReference type="SAM" id="MobiDB-lite"/>
    </source>
</evidence>
<sequence>MPNILSHLRVDTSVVRTWLSQRSQIASFATTDRLSDTSETRPNYGEGFPHKTLRQGHILDPVYRATQRDPHAEAARSGFAARKNLGFEHPYEAASPRRGTRFATTDEERKGSGNPEGVGFADQVGGQSAAVGVFSRK</sequence>
<evidence type="ECO:0000313" key="3">
    <source>
        <dbReference type="Proteomes" id="UP000053477"/>
    </source>
</evidence>
<dbReference type="AlphaFoldDB" id="A0A0H2RTH4"/>
<feature type="region of interest" description="Disordered" evidence="1">
    <location>
        <begin position="87"/>
        <end position="137"/>
    </location>
</feature>
<protein>
    <submittedName>
        <fullName evidence="2">Uncharacterized protein</fullName>
    </submittedName>
</protein>
<name>A0A0H2RTH4_9AGAM</name>
<dbReference type="Proteomes" id="UP000053477">
    <property type="component" value="Unassembled WGS sequence"/>
</dbReference>
<reference evidence="2 3" key="1">
    <citation type="submission" date="2015-04" db="EMBL/GenBank/DDBJ databases">
        <title>Complete genome sequence of Schizopora paradoxa KUC8140, a cosmopolitan wood degrader in East Asia.</title>
        <authorList>
            <consortium name="DOE Joint Genome Institute"/>
            <person name="Min B."/>
            <person name="Park H."/>
            <person name="Jang Y."/>
            <person name="Kim J.-J."/>
            <person name="Kim K.H."/>
            <person name="Pangilinan J."/>
            <person name="Lipzen A."/>
            <person name="Riley R."/>
            <person name="Grigoriev I.V."/>
            <person name="Spatafora J.W."/>
            <person name="Choi I.-G."/>
        </authorList>
    </citation>
    <scope>NUCLEOTIDE SEQUENCE [LARGE SCALE GENOMIC DNA]</scope>
    <source>
        <strain evidence="2 3">KUC8140</strain>
    </source>
</reference>
<keyword evidence="3" id="KW-1185">Reference proteome</keyword>
<dbReference type="EMBL" id="KQ085934">
    <property type="protein sequence ID" value="KLO15134.1"/>
    <property type="molecule type" value="Genomic_DNA"/>
</dbReference>
<feature type="region of interest" description="Disordered" evidence="1">
    <location>
        <begin position="32"/>
        <end position="52"/>
    </location>
</feature>
<accession>A0A0H2RTH4</accession>
<evidence type="ECO:0000313" key="2">
    <source>
        <dbReference type="EMBL" id="KLO15134.1"/>
    </source>
</evidence>
<dbReference type="OrthoDB" id="2687798at2759"/>
<proteinExistence type="predicted"/>
<gene>
    <name evidence="2" type="ORF">SCHPADRAFT_938998</name>
</gene>